<dbReference type="GO" id="GO:0032259">
    <property type="term" value="P:methylation"/>
    <property type="evidence" value="ECO:0007669"/>
    <property type="project" value="UniProtKB-KW"/>
</dbReference>
<organism evidence="4 5">
    <name type="scientific">Nematocida parisii (strain ERTm3)</name>
    <name type="common">Nematode killer fungus</name>
    <dbReference type="NCBI Taxonomy" id="935791"/>
    <lineage>
        <taxon>Eukaryota</taxon>
        <taxon>Fungi</taxon>
        <taxon>Fungi incertae sedis</taxon>
        <taxon>Microsporidia</taxon>
        <taxon>Nematocida</taxon>
    </lineage>
</organism>
<dbReference type="OMA" id="ICNMAGV"/>
<dbReference type="SUPFAM" id="SSF53335">
    <property type="entry name" value="S-adenosyl-L-methionine-dependent methyltransferases"/>
    <property type="match status" value="1"/>
</dbReference>
<keyword evidence="5" id="KW-1185">Reference proteome</keyword>
<dbReference type="VEuPathDB" id="MicrosporidiaDB:NEQG_00970"/>
<dbReference type="Gene3D" id="3.40.50.150">
    <property type="entry name" value="Vaccinia Virus protein VP39"/>
    <property type="match status" value="1"/>
</dbReference>
<dbReference type="AlphaFoldDB" id="I3EIV4"/>
<evidence type="ECO:0000313" key="4">
    <source>
        <dbReference type="EMBL" id="EIJ89151.1"/>
    </source>
</evidence>
<keyword evidence="2" id="KW-0808">Transferase</keyword>
<name>I3EIV4_NEMP3</name>
<accession>I3EIV4</accession>
<dbReference type="GO" id="GO:0008168">
    <property type="term" value="F:methyltransferase activity"/>
    <property type="evidence" value="ECO:0007669"/>
    <property type="project" value="UniProtKB-KW"/>
</dbReference>
<feature type="domain" description="Ribosomal RNA large subunit methyltransferase K/L-like methyltransferase" evidence="3">
    <location>
        <begin position="184"/>
        <end position="315"/>
    </location>
</feature>
<evidence type="ECO:0000256" key="1">
    <source>
        <dbReference type="ARBA" id="ARBA00022603"/>
    </source>
</evidence>
<dbReference type="Proteomes" id="UP000002872">
    <property type="component" value="Unassembled WGS sequence"/>
</dbReference>
<evidence type="ECO:0000259" key="3">
    <source>
        <dbReference type="Pfam" id="PF01170"/>
    </source>
</evidence>
<sequence>MVEKEGEQIFILLHVDRYNAFIIPELFSLLNATHNKYTVHRTVIDEKIKYSIVTASLSTIDYVLKKSILVSRAIALLNYSMIDIASQECNEMSIEEKLNRSLTKEILVDISNKIVGRYKIDCVCSNKPLAIKYLLDNLAISYEVDLTNPVSTVCIIEEKSFCMVGVLYNESNRKKFLRFSVRDRQFIGNTSMDNEISFIICNMAGVSHKTILLDCYAGSGSILLSGALAGASVIGTDINEKQFKGREVAHTNARIKTQLPNTSIYSNFDMYNIRSRVLMIGAHDIFNRSILRNNTVDVILCDPPYGERETVKKKTSEVNKYVEGSDSYLISTVPFFGQVIEIGRSILKPKGKIGVFMPHTSGYIPKLKKIEGFTQIAQAEQYLNSLYSRTFFLLELSK</sequence>
<dbReference type="STRING" id="935791.I3EIV4"/>
<dbReference type="GO" id="GO:0003676">
    <property type="term" value="F:nucleic acid binding"/>
    <property type="evidence" value="ECO:0007669"/>
    <property type="project" value="InterPro"/>
</dbReference>
<gene>
    <name evidence="4" type="ORF">NEQG_00970</name>
</gene>
<dbReference type="EMBL" id="GL870877">
    <property type="protein sequence ID" value="EIJ89151.1"/>
    <property type="molecule type" value="Genomic_DNA"/>
</dbReference>
<dbReference type="OrthoDB" id="333024at2759"/>
<dbReference type="Pfam" id="PF01170">
    <property type="entry name" value="UPF0020"/>
    <property type="match status" value="1"/>
</dbReference>
<evidence type="ECO:0000256" key="2">
    <source>
        <dbReference type="ARBA" id="ARBA00022679"/>
    </source>
</evidence>
<dbReference type="PIRSF" id="PIRSF017259">
    <property type="entry name" value="tRNA_mtfrase_TRM11"/>
    <property type="match status" value="1"/>
</dbReference>
<reference evidence="4" key="1">
    <citation type="submission" date="2011-01" db="EMBL/GenBank/DDBJ databases">
        <title>The Genome Sequence of Nematocida parisii strain ERTm3.</title>
        <authorList>
            <consortium name="The Broad Institute Genome Sequencing Platform"/>
            <consortium name="The Broad Institute Genome Sequencing Center for Infectious Disease"/>
            <person name="Cuomo C."/>
            <person name="Troemel E."/>
            <person name="Young S.K."/>
            <person name="Zeng Q."/>
            <person name="Gargeya S."/>
            <person name="Fitzgerald M."/>
            <person name="Haas B."/>
            <person name="Abouelleil A."/>
            <person name="Alvarado L."/>
            <person name="Arachchi H.M."/>
            <person name="Berlin A."/>
            <person name="Chapman S.B."/>
            <person name="Gearin G."/>
            <person name="Goldberg J."/>
            <person name="Griggs A."/>
            <person name="Gujja S."/>
            <person name="Hansen M."/>
            <person name="Heiman D."/>
            <person name="Howarth C."/>
            <person name="Larimer J."/>
            <person name="Lui A."/>
            <person name="MacDonald P.J.P."/>
            <person name="McCowen C."/>
            <person name="Montmayeur A."/>
            <person name="Murphy C."/>
            <person name="Neiman D."/>
            <person name="Pearson M."/>
            <person name="Priest M."/>
            <person name="Roberts A."/>
            <person name="Saif S."/>
            <person name="Shea T."/>
            <person name="Sisk P."/>
            <person name="Stolte C."/>
            <person name="Sykes S."/>
            <person name="Wortman J."/>
            <person name="Nusbaum C."/>
            <person name="Birren B."/>
        </authorList>
    </citation>
    <scope>NUCLEOTIDE SEQUENCE</scope>
    <source>
        <strain evidence="4">ERTm3</strain>
    </source>
</reference>
<dbReference type="InterPro" id="IPR029063">
    <property type="entry name" value="SAM-dependent_MTases_sf"/>
</dbReference>
<dbReference type="PANTHER" id="PTHR13370">
    <property type="entry name" value="RNA METHYLASE-RELATED"/>
    <property type="match status" value="1"/>
</dbReference>
<protein>
    <recommendedName>
        <fullName evidence="3">Ribosomal RNA large subunit methyltransferase K/L-like methyltransferase domain-containing protein</fullName>
    </recommendedName>
</protein>
<dbReference type="PANTHER" id="PTHR13370:SF3">
    <property type="entry name" value="TRNA (GUANINE(10)-N2)-METHYLTRANSFERASE HOMOLOG"/>
    <property type="match status" value="1"/>
</dbReference>
<proteinExistence type="predicted"/>
<dbReference type="HOGENOM" id="CLU_692783_0_0_1"/>
<dbReference type="InterPro" id="IPR000241">
    <property type="entry name" value="RlmKL-like_Mtase"/>
</dbReference>
<dbReference type="PROSITE" id="PS00092">
    <property type="entry name" value="N6_MTASE"/>
    <property type="match status" value="1"/>
</dbReference>
<dbReference type="GO" id="GO:0043527">
    <property type="term" value="C:tRNA methyltransferase complex"/>
    <property type="evidence" value="ECO:0007669"/>
    <property type="project" value="UniProtKB-ARBA"/>
</dbReference>
<keyword evidence="1" id="KW-0489">Methyltransferase</keyword>
<dbReference type="GO" id="GO:0005737">
    <property type="term" value="C:cytoplasm"/>
    <property type="evidence" value="ECO:0007669"/>
    <property type="project" value="TreeGrafter"/>
</dbReference>
<evidence type="ECO:0000313" key="5">
    <source>
        <dbReference type="Proteomes" id="UP000002872"/>
    </source>
</evidence>
<dbReference type="CDD" id="cd02440">
    <property type="entry name" value="AdoMet_MTases"/>
    <property type="match status" value="1"/>
</dbReference>
<dbReference type="InParanoid" id="I3EIV4"/>
<dbReference type="InterPro" id="IPR002052">
    <property type="entry name" value="DNA_methylase_N6_adenine_CS"/>
</dbReference>